<dbReference type="EMBL" id="BAAAQM010000035">
    <property type="protein sequence ID" value="GAA1985377.1"/>
    <property type="molecule type" value="Genomic_DNA"/>
</dbReference>
<dbReference type="PANTHER" id="PTHR46825:SF7">
    <property type="entry name" value="D-ALANYL-D-ALANINE CARBOXYPEPTIDASE"/>
    <property type="match status" value="1"/>
</dbReference>
<comment type="caution">
    <text evidence="3">The sequence shown here is derived from an EMBL/GenBank/DDBJ whole genome shotgun (WGS) entry which is preliminary data.</text>
</comment>
<dbReference type="RefSeq" id="WP_344659985.1">
    <property type="nucleotide sequence ID" value="NZ_BAAAQM010000035.1"/>
</dbReference>
<feature type="signal peptide" evidence="1">
    <location>
        <begin position="1"/>
        <end position="33"/>
    </location>
</feature>
<dbReference type="PANTHER" id="PTHR46825">
    <property type="entry name" value="D-ALANYL-D-ALANINE-CARBOXYPEPTIDASE/ENDOPEPTIDASE AMPH"/>
    <property type="match status" value="1"/>
</dbReference>
<dbReference type="SUPFAM" id="SSF56601">
    <property type="entry name" value="beta-lactamase/transpeptidase-like"/>
    <property type="match status" value="1"/>
</dbReference>
<accession>A0ABN2SET7</accession>
<dbReference type="GO" id="GO:0016787">
    <property type="term" value="F:hydrolase activity"/>
    <property type="evidence" value="ECO:0007669"/>
    <property type="project" value="UniProtKB-KW"/>
</dbReference>
<dbReference type="InterPro" id="IPR050491">
    <property type="entry name" value="AmpC-like"/>
</dbReference>
<keyword evidence="1" id="KW-0732">Signal</keyword>
<proteinExistence type="predicted"/>
<evidence type="ECO:0000313" key="3">
    <source>
        <dbReference type="EMBL" id="GAA1985377.1"/>
    </source>
</evidence>
<feature type="domain" description="Beta-lactamase-related" evidence="2">
    <location>
        <begin position="43"/>
        <end position="369"/>
    </location>
</feature>
<name>A0ABN2SET7_9ACTN</name>
<evidence type="ECO:0000256" key="1">
    <source>
        <dbReference type="SAM" id="SignalP"/>
    </source>
</evidence>
<feature type="chain" id="PRO_5045356978" evidence="1">
    <location>
        <begin position="34"/>
        <end position="391"/>
    </location>
</feature>
<dbReference type="Proteomes" id="UP001499854">
    <property type="component" value="Unassembled WGS sequence"/>
</dbReference>
<sequence length="391" mass="42690">MFSSLMETRPFRRAAVTAVAAALLTGTSTPAPAAEPDRPVLRAAMQQMVDAGLTGVQMRVHDRHGDWAGSAGASRLGGSAKPAVDERFRIGSTTKTFTATVVLQLAASRRIALDAPAAGYLPRLGLDRRITVRMLLQHTSGLVNFTGDAYADGVTVSGIPWSGKRWVDNRFHTYRPADLVHFASSRPLKFAPGTDWSYSNTNYVVLRLLIEKVTGHSYAYEIRQRILRPLKLRHTVVPGTSPEVPGPHAHSYYRYQDAGRWRTVDVTRQNPSWISSAGEMISTTADLRTFFAALLGGKLVPAPLLHEMQKPHATIDPTMSYGLGLQMQRLPCGVTVLFHDGDVQGAGTLMYSTPDGKTTMEAAVNYVDGVDAPLGVYRQQMHKLVDAVFCS</sequence>
<dbReference type="InterPro" id="IPR012338">
    <property type="entry name" value="Beta-lactam/transpept-like"/>
</dbReference>
<keyword evidence="3" id="KW-0378">Hydrolase</keyword>
<organism evidence="3 4">
    <name type="scientific">Catenulispora subtropica</name>
    <dbReference type="NCBI Taxonomy" id="450798"/>
    <lineage>
        <taxon>Bacteria</taxon>
        <taxon>Bacillati</taxon>
        <taxon>Actinomycetota</taxon>
        <taxon>Actinomycetes</taxon>
        <taxon>Catenulisporales</taxon>
        <taxon>Catenulisporaceae</taxon>
        <taxon>Catenulispora</taxon>
    </lineage>
</organism>
<keyword evidence="4" id="KW-1185">Reference proteome</keyword>
<evidence type="ECO:0000259" key="2">
    <source>
        <dbReference type="Pfam" id="PF00144"/>
    </source>
</evidence>
<dbReference type="Gene3D" id="3.40.710.10">
    <property type="entry name" value="DD-peptidase/beta-lactamase superfamily"/>
    <property type="match status" value="1"/>
</dbReference>
<gene>
    <name evidence="3" type="ORF">GCM10009838_54650</name>
</gene>
<protein>
    <submittedName>
        <fullName evidence="3">Serine hydrolase domain-containing protein</fullName>
    </submittedName>
</protein>
<reference evidence="3 4" key="1">
    <citation type="journal article" date="2019" name="Int. J. Syst. Evol. Microbiol.">
        <title>The Global Catalogue of Microorganisms (GCM) 10K type strain sequencing project: providing services to taxonomists for standard genome sequencing and annotation.</title>
        <authorList>
            <consortium name="The Broad Institute Genomics Platform"/>
            <consortium name="The Broad Institute Genome Sequencing Center for Infectious Disease"/>
            <person name="Wu L."/>
            <person name="Ma J."/>
        </authorList>
    </citation>
    <scope>NUCLEOTIDE SEQUENCE [LARGE SCALE GENOMIC DNA]</scope>
    <source>
        <strain evidence="3 4">JCM 16013</strain>
    </source>
</reference>
<evidence type="ECO:0000313" key="4">
    <source>
        <dbReference type="Proteomes" id="UP001499854"/>
    </source>
</evidence>
<dbReference type="InterPro" id="IPR001466">
    <property type="entry name" value="Beta-lactam-related"/>
</dbReference>
<dbReference type="Pfam" id="PF00144">
    <property type="entry name" value="Beta-lactamase"/>
    <property type="match status" value="1"/>
</dbReference>